<dbReference type="SUPFAM" id="SSF89028">
    <property type="entry name" value="Cobalamin adenosyltransferase-like"/>
    <property type="match status" value="1"/>
</dbReference>
<comment type="similarity">
    <text evidence="1 6">Belongs to the Cob(I)alamin adenosyltransferase family.</text>
</comment>
<comment type="subunit">
    <text evidence="2">Homotrimer.</text>
</comment>
<dbReference type="EMBL" id="AEPE02000005">
    <property type="protein sequence ID" value="EFZ36427.1"/>
    <property type="molecule type" value="Genomic_DNA"/>
</dbReference>
<reference evidence="8" key="1">
    <citation type="submission" date="2011-01" db="EMBL/GenBank/DDBJ databases">
        <authorList>
            <person name="Muzny D."/>
            <person name="Qin X."/>
            <person name="Buhay C."/>
            <person name="Dugan-Rocha S."/>
            <person name="Ding Y."/>
            <person name="Chen G."/>
            <person name="Hawes A."/>
            <person name="Holder M."/>
            <person name="Jhangiani S."/>
            <person name="Johnson A."/>
            <person name="Khan Z."/>
            <person name="Li Z."/>
            <person name="Liu W."/>
            <person name="Liu X."/>
            <person name="Perez L."/>
            <person name="Shen H."/>
            <person name="Wang Q."/>
            <person name="Watt J."/>
            <person name="Xi L."/>
            <person name="Xin Y."/>
            <person name="Zhou J."/>
            <person name="Deng J."/>
            <person name="Jiang H."/>
            <person name="Liu Y."/>
            <person name="Qu J."/>
            <person name="Song X.-Z."/>
            <person name="Zhang L."/>
            <person name="Villasana D."/>
            <person name="Johnson A."/>
            <person name="Liu J."/>
            <person name="Liyanage D."/>
            <person name="Lorensuhewa L."/>
            <person name="Robinson T."/>
            <person name="Song A."/>
            <person name="Song B.-B."/>
            <person name="Dinh H."/>
            <person name="Thornton R."/>
            <person name="Coyle M."/>
            <person name="Francisco L."/>
            <person name="Jackson L."/>
            <person name="Javaid M."/>
            <person name="Korchina V."/>
            <person name="Kovar C."/>
            <person name="Mata R."/>
            <person name="Mathew T."/>
            <person name="Ngo R."/>
            <person name="Nguyen L."/>
            <person name="Nguyen N."/>
            <person name="Okwuonu G."/>
            <person name="Ongeri F."/>
            <person name="Pham C."/>
            <person name="Simmons D."/>
            <person name="Wilczek-Boney K."/>
            <person name="Hale W."/>
            <person name="Jakkamsetti A."/>
            <person name="Pham P."/>
            <person name="Ruth R."/>
            <person name="San Lucas F."/>
            <person name="Warren J."/>
            <person name="Zhang J."/>
            <person name="Zhao Z."/>
            <person name="Zhou C."/>
            <person name="Zhu D."/>
            <person name="Lee S."/>
            <person name="Bess C."/>
            <person name="Blankenburg K."/>
            <person name="Forbes L."/>
            <person name="Fu Q."/>
            <person name="Gubbala S."/>
            <person name="Hirani K."/>
            <person name="Jayaseelan J.C."/>
            <person name="Lara F."/>
            <person name="Munidasa M."/>
            <person name="Palculict T."/>
            <person name="Patil S."/>
            <person name="Pu L.-L."/>
            <person name="Saada N."/>
            <person name="Tang L."/>
            <person name="Weissenberger G."/>
            <person name="Zhu Y."/>
            <person name="Hemphill L."/>
            <person name="Shang Y."/>
            <person name="Youmans B."/>
            <person name="Ayvaz T."/>
            <person name="Ross M."/>
            <person name="Santibanez J."/>
            <person name="Aqrawi P."/>
            <person name="Gross S."/>
            <person name="Joshi V."/>
            <person name="Fowler G."/>
            <person name="Nazareth L."/>
            <person name="Reid J."/>
            <person name="Worley K."/>
            <person name="Petrosino J."/>
            <person name="Highlander S."/>
            <person name="Gibbs R."/>
        </authorList>
    </citation>
    <scope>NUCLEOTIDE SEQUENCE [LARGE SCALE GENOMIC DNA]</scope>
    <source>
        <strain evidence="8">ATCC 33269</strain>
    </source>
</reference>
<evidence type="ECO:0000256" key="6">
    <source>
        <dbReference type="RuleBase" id="RU366026"/>
    </source>
</evidence>
<keyword evidence="6" id="KW-0169">Cobalamin biosynthesis</keyword>
<evidence type="ECO:0000256" key="5">
    <source>
        <dbReference type="ARBA" id="ARBA00022840"/>
    </source>
</evidence>
<protein>
    <recommendedName>
        <fullName evidence="6">Corrinoid adenosyltransferase</fullName>
        <ecNumber evidence="6">2.5.1.17</ecNumber>
    </recommendedName>
    <alternativeName>
        <fullName evidence="6">Cob(II)alamin adenosyltransferase</fullName>
    </alternativeName>
    <alternativeName>
        <fullName evidence="6">Cob(II)yrinic acid a,c-diamide adenosyltransferase</fullName>
    </alternativeName>
    <alternativeName>
        <fullName evidence="6">Cobinamide/cobalamin adenosyltransferase</fullName>
    </alternativeName>
</protein>
<dbReference type="Pfam" id="PF01923">
    <property type="entry name" value="Cob_adeno_trans"/>
    <property type="match status" value="1"/>
</dbReference>
<keyword evidence="4 6" id="KW-0547">Nucleotide-binding</keyword>
<dbReference type="PANTHER" id="PTHR12213:SF0">
    <property type="entry name" value="CORRINOID ADENOSYLTRANSFERASE MMAB"/>
    <property type="match status" value="1"/>
</dbReference>
<dbReference type="RefSeq" id="WP_004369469.1">
    <property type="nucleotide sequence ID" value="NZ_GL833119.1"/>
</dbReference>
<keyword evidence="5 6" id="KW-0067">ATP-binding</keyword>
<dbReference type="FunFam" id="1.20.1200.10:FF:000001">
    <property type="entry name" value="Cob(I)yrinic acid a,c-diamide adenosyltransferase"/>
    <property type="match status" value="1"/>
</dbReference>
<dbReference type="InterPro" id="IPR029499">
    <property type="entry name" value="PduO-typ"/>
</dbReference>
<evidence type="ECO:0000256" key="2">
    <source>
        <dbReference type="ARBA" id="ARBA00011233"/>
    </source>
</evidence>
<dbReference type="AlphaFoldDB" id="E7RQ89"/>
<dbReference type="EC" id="2.5.1.17" evidence="6"/>
<dbReference type="InterPro" id="IPR036451">
    <property type="entry name" value="CblAdoTrfase-like_sf"/>
</dbReference>
<name>E7RQ89_9BACT</name>
<dbReference type="NCBIfam" id="TIGR00636">
    <property type="entry name" value="PduO_Nterm"/>
    <property type="match status" value="1"/>
</dbReference>
<comment type="catalytic activity">
    <reaction evidence="6">
        <text>2 cob(II)yrinate a,c diamide + reduced [electron-transfer flavoprotein] + 2 ATP = 2 adenosylcob(III)yrinate a,c-diamide + 2 triphosphate + oxidized [electron-transfer flavoprotein] + 3 H(+)</text>
        <dbReference type="Rhea" id="RHEA:11528"/>
        <dbReference type="Rhea" id="RHEA-COMP:10685"/>
        <dbReference type="Rhea" id="RHEA-COMP:10686"/>
        <dbReference type="ChEBI" id="CHEBI:15378"/>
        <dbReference type="ChEBI" id="CHEBI:18036"/>
        <dbReference type="ChEBI" id="CHEBI:30616"/>
        <dbReference type="ChEBI" id="CHEBI:57692"/>
        <dbReference type="ChEBI" id="CHEBI:58307"/>
        <dbReference type="ChEBI" id="CHEBI:58503"/>
        <dbReference type="ChEBI" id="CHEBI:58537"/>
        <dbReference type="EC" id="2.5.1.17"/>
    </reaction>
</comment>
<dbReference type="Gene3D" id="1.20.1200.10">
    <property type="entry name" value="Cobalamin adenosyltransferase-like"/>
    <property type="match status" value="1"/>
</dbReference>
<dbReference type="STRING" id="28134.SAMN05444288_1913"/>
<dbReference type="GO" id="GO:0009236">
    <property type="term" value="P:cobalamin biosynthetic process"/>
    <property type="evidence" value="ECO:0007669"/>
    <property type="project" value="UniProtKB-UniRule"/>
</dbReference>
<feature type="domain" description="Cobalamin adenosyltransferase-like" evidence="7">
    <location>
        <begin position="3"/>
        <end position="165"/>
    </location>
</feature>
<evidence type="ECO:0000256" key="1">
    <source>
        <dbReference type="ARBA" id="ARBA00007487"/>
    </source>
</evidence>
<keyword evidence="3 6" id="KW-0808">Transferase</keyword>
<dbReference type="InterPro" id="IPR016030">
    <property type="entry name" value="CblAdoTrfase-like"/>
</dbReference>
<keyword evidence="9" id="KW-1185">Reference proteome</keyword>
<evidence type="ECO:0000313" key="9">
    <source>
        <dbReference type="Proteomes" id="UP000005580"/>
    </source>
</evidence>
<accession>E7RQ89</accession>
<dbReference type="eggNOG" id="COG2096">
    <property type="taxonomic scope" value="Bacteria"/>
</dbReference>
<evidence type="ECO:0000313" key="8">
    <source>
        <dbReference type="EMBL" id="EFZ36427.1"/>
    </source>
</evidence>
<comment type="pathway">
    <text evidence="6">Cofactor biosynthesis; adenosylcobalamin biosynthesis; adenosylcobalamin from cob(II)yrinate a,c-diamide: step 2/7.</text>
</comment>
<proteinExistence type="inferred from homology"/>
<comment type="caution">
    <text evidence="8">The sequence shown here is derived from an EMBL/GenBank/DDBJ whole genome shotgun (WGS) entry which is preliminary data.</text>
</comment>
<evidence type="ECO:0000256" key="3">
    <source>
        <dbReference type="ARBA" id="ARBA00022679"/>
    </source>
</evidence>
<dbReference type="Proteomes" id="UP000005580">
    <property type="component" value="Unassembled WGS sequence"/>
</dbReference>
<gene>
    <name evidence="8" type="ORF">HMPREF0663_11340</name>
</gene>
<dbReference type="GO" id="GO:0008817">
    <property type="term" value="F:corrinoid adenosyltransferase activity"/>
    <property type="evidence" value="ECO:0007669"/>
    <property type="project" value="UniProtKB-UniRule"/>
</dbReference>
<evidence type="ECO:0000256" key="4">
    <source>
        <dbReference type="ARBA" id="ARBA00022741"/>
    </source>
</evidence>
<dbReference type="HOGENOM" id="CLU_083486_0_2_10"/>
<dbReference type="GO" id="GO:0005524">
    <property type="term" value="F:ATP binding"/>
    <property type="evidence" value="ECO:0007669"/>
    <property type="project" value="UniProtKB-UniRule"/>
</dbReference>
<dbReference type="PANTHER" id="PTHR12213">
    <property type="entry name" value="CORRINOID ADENOSYLTRANSFERASE"/>
    <property type="match status" value="1"/>
</dbReference>
<evidence type="ECO:0000259" key="7">
    <source>
        <dbReference type="Pfam" id="PF01923"/>
    </source>
</evidence>
<organism evidence="8 9">
    <name type="scientific">Hoylesella oralis ATCC 33269</name>
    <dbReference type="NCBI Taxonomy" id="873533"/>
    <lineage>
        <taxon>Bacteria</taxon>
        <taxon>Pseudomonadati</taxon>
        <taxon>Bacteroidota</taxon>
        <taxon>Bacteroidia</taxon>
        <taxon>Bacteroidales</taxon>
        <taxon>Prevotellaceae</taxon>
        <taxon>Hoylesella</taxon>
    </lineage>
</organism>
<comment type="catalytic activity">
    <reaction evidence="6">
        <text>2 cob(II)alamin + reduced [electron-transfer flavoprotein] + 2 ATP = 2 adenosylcob(III)alamin + 2 triphosphate + oxidized [electron-transfer flavoprotein] + 3 H(+)</text>
        <dbReference type="Rhea" id="RHEA:28671"/>
        <dbReference type="Rhea" id="RHEA-COMP:10685"/>
        <dbReference type="Rhea" id="RHEA-COMP:10686"/>
        <dbReference type="ChEBI" id="CHEBI:15378"/>
        <dbReference type="ChEBI" id="CHEBI:16304"/>
        <dbReference type="ChEBI" id="CHEBI:18036"/>
        <dbReference type="ChEBI" id="CHEBI:18408"/>
        <dbReference type="ChEBI" id="CHEBI:30616"/>
        <dbReference type="ChEBI" id="CHEBI:57692"/>
        <dbReference type="ChEBI" id="CHEBI:58307"/>
        <dbReference type="EC" id="2.5.1.17"/>
    </reaction>
</comment>
<sequence>MKIYTKKGDRGETVLADGTRVSKSDVRIDAYGTLDELNTHIGVLAGQMPQSLREDKEYLGKLQNMLFSLGAYLACCKDSERYIPTDEDLLDLEACIDGMLCLLPSLREFILPSGTPAALQAHVCRTVCRRFERRLVDLSSVGSLHANAIRFANRLSDYLFVLARKLNFIEGVDEKKWQKPCK</sequence>
<dbReference type="UniPathway" id="UPA00148">
    <property type="reaction ID" value="UER00233"/>
</dbReference>